<evidence type="ECO:0000256" key="3">
    <source>
        <dbReference type="ARBA" id="ARBA00022475"/>
    </source>
</evidence>
<dbReference type="InterPro" id="IPR001996">
    <property type="entry name" value="PTS_IIB_1"/>
</dbReference>
<keyword evidence="8" id="KW-0418">Kinase</keyword>
<dbReference type="PANTHER" id="PTHR30175">
    <property type="entry name" value="PHOSPHOTRANSFERASE SYSTEM TRANSPORT PROTEIN"/>
    <property type="match status" value="1"/>
</dbReference>
<dbReference type="RefSeq" id="WP_109585653.1">
    <property type="nucleotide sequence ID" value="NZ_CP029477.1"/>
</dbReference>
<reference evidence="15 16" key="1">
    <citation type="submission" date="2018-05" db="EMBL/GenBank/DDBJ databases">
        <title>Reference genomes for bee gut microbiota database.</title>
        <authorList>
            <person name="Ellegaard K.M."/>
        </authorList>
    </citation>
    <scope>NUCLEOTIDE SEQUENCE [LARGE SCALE GENOMIC DNA]</scope>
    <source>
        <strain evidence="15 16">ESL0186</strain>
    </source>
</reference>
<feature type="active site" description="Phosphocysteine intermediate; for EIIB activity" evidence="11">
    <location>
        <position position="27"/>
    </location>
</feature>
<evidence type="ECO:0000259" key="14">
    <source>
        <dbReference type="PROSITE" id="PS51103"/>
    </source>
</evidence>
<keyword evidence="5" id="KW-0808">Transferase</keyword>
<feature type="transmembrane region" description="Helical" evidence="12">
    <location>
        <begin position="281"/>
        <end position="301"/>
    </location>
</feature>
<evidence type="ECO:0000256" key="6">
    <source>
        <dbReference type="ARBA" id="ARBA00022683"/>
    </source>
</evidence>
<feature type="transmembrane region" description="Helical" evidence="12">
    <location>
        <begin position="150"/>
        <end position="170"/>
    </location>
</feature>
<dbReference type="PROSITE" id="PS51098">
    <property type="entry name" value="PTS_EIIB_TYPE_1"/>
    <property type="match status" value="1"/>
</dbReference>
<dbReference type="PANTHER" id="PTHR30175:SF1">
    <property type="entry name" value="PTS SYSTEM ARBUTIN-, CELLOBIOSE-, AND SALICIN-SPECIFIC EIIBC COMPONENT-RELATED"/>
    <property type="match status" value="1"/>
</dbReference>
<accession>A0ABM6VXY4</accession>
<dbReference type="InterPro" id="IPR018113">
    <property type="entry name" value="PTrfase_EIIB_Cys"/>
</dbReference>
<keyword evidence="4" id="KW-0762">Sugar transport</keyword>
<feature type="transmembrane region" description="Helical" evidence="12">
    <location>
        <begin position="250"/>
        <end position="275"/>
    </location>
</feature>
<evidence type="ECO:0000256" key="11">
    <source>
        <dbReference type="PROSITE-ProRule" id="PRU00421"/>
    </source>
</evidence>
<evidence type="ECO:0000256" key="5">
    <source>
        <dbReference type="ARBA" id="ARBA00022679"/>
    </source>
</evidence>
<keyword evidence="2" id="KW-0813">Transport</keyword>
<dbReference type="InterPro" id="IPR050558">
    <property type="entry name" value="PTS_Sugar-Specific_Components"/>
</dbReference>
<keyword evidence="10 12" id="KW-0472">Membrane</keyword>
<sequence>MTKYNDISIHIVELLGGKDNIVFFTHCVTRLRFNLKDKSLVQQKKIEQLDKVVGTQWSGEQFQIIIGQDVETAYNQIIEENHLKPATDNSSNNTQEKKKSKGKFSFSSFLDILSGCIVPVIPILMGTGMIKVLLLLLTTLNVMSTKNPTYFVLNFISDAGFYFLPIFVGSTSAKKFGTSEPIGMLLGAVLISPAFIQSVAKGDAISLFNIPIFKANYTFSLFPTILAVFVMSYIERYLKRFVPNVLKSILVPFLTIMIAAPLTLWIIGPIGYFIGNWLMKGILWLYSTTGFLGIGIFAAIYPLMVMTGMHTVLNPYSVQAFATLGYEPITTIGMFVSNFAQGATCLAVGVKAKNNKVLRSNAFSCAFTMFAGGITEPALFGISAKYKTPLYGSMIGSFAGGIFGGLMQVKAYAMAGNGGPIGLACLIGPNAMNLVWGIVSVFVSMIVTFIATYILFKVPENDASKSVTIKNNALFNS</sequence>
<dbReference type="PROSITE" id="PS01035">
    <property type="entry name" value="PTS_EIIB_TYPE_1_CYS"/>
    <property type="match status" value="1"/>
</dbReference>
<protein>
    <submittedName>
        <fullName evidence="15">PTS beta-glucoside transporter subunit IIABC</fullName>
    </submittedName>
</protein>
<dbReference type="Gene3D" id="3.30.1360.60">
    <property type="entry name" value="Glucose permease domain IIB"/>
    <property type="match status" value="1"/>
</dbReference>
<dbReference type="Proteomes" id="UP000246036">
    <property type="component" value="Chromosome"/>
</dbReference>
<dbReference type="CDD" id="cd00212">
    <property type="entry name" value="PTS_IIB_glc"/>
    <property type="match status" value="1"/>
</dbReference>
<evidence type="ECO:0000256" key="12">
    <source>
        <dbReference type="SAM" id="Phobius"/>
    </source>
</evidence>
<evidence type="ECO:0000256" key="7">
    <source>
        <dbReference type="ARBA" id="ARBA00022692"/>
    </source>
</evidence>
<dbReference type="Pfam" id="PF00367">
    <property type="entry name" value="PTS_EIIB"/>
    <property type="match status" value="1"/>
</dbReference>
<dbReference type="InterPro" id="IPR013013">
    <property type="entry name" value="PTS_EIIC_1"/>
</dbReference>
<feature type="transmembrane region" description="Helical" evidence="12">
    <location>
        <begin position="434"/>
        <end position="456"/>
    </location>
</feature>
<evidence type="ECO:0000256" key="4">
    <source>
        <dbReference type="ARBA" id="ARBA00022597"/>
    </source>
</evidence>
<feature type="domain" description="PTS EIIB type-1" evidence="13">
    <location>
        <begin position="5"/>
        <end position="87"/>
    </location>
</feature>
<evidence type="ECO:0000313" key="16">
    <source>
        <dbReference type="Proteomes" id="UP000246036"/>
    </source>
</evidence>
<evidence type="ECO:0000256" key="8">
    <source>
        <dbReference type="ARBA" id="ARBA00022777"/>
    </source>
</evidence>
<evidence type="ECO:0000256" key="10">
    <source>
        <dbReference type="ARBA" id="ARBA00023136"/>
    </source>
</evidence>
<keyword evidence="6" id="KW-0598">Phosphotransferase system</keyword>
<dbReference type="EMBL" id="CP029477">
    <property type="protein sequence ID" value="AWM74516.1"/>
    <property type="molecule type" value="Genomic_DNA"/>
</dbReference>
<keyword evidence="16" id="KW-1185">Reference proteome</keyword>
<evidence type="ECO:0000256" key="2">
    <source>
        <dbReference type="ARBA" id="ARBA00022448"/>
    </source>
</evidence>
<evidence type="ECO:0000256" key="9">
    <source>
        <dbReference type="ARBA" id="ARBA00022989"/>
    </source>
</evidence>
<feature type="transmembrane region" description="Helical" evidence="12">
    <location>
        <begin position="220"/>
        <end position="238"/>
    </location>
</feature>
<feature type="transmembrane region" description="Helical" evidence="12">
    <location>
        <begin position="182"/>
        <end position="200"/>
    </location>
</feature>
<feature type="domain" description="PTS EIIC type-1" evidence="14">
    <location>
        <begin position="111"/>
        <end position="472"/>
    </location>
</feature>
<dbReference type="PROSITE" id="PS51103">
    <property type="entry name" value="PTS_EIIC_TYPE_1"/>
    <property type="match status" value="1"/>
</dbReference>
<keyword evidence="7 12" id="KW-0812">Transmembrane</keyword>
<evidence type="ECO:0000313" key="15">
    <source>
        <dbReference type="EMBL" id="AWM74516.1"/>
    </source>
</evidence>
<dbReference type="InterPro" id="IPR036878">
    <property type="entry name" value="Glu_permease_IIB"/>
</dbReference>
<dbReference type="SUPFAM" id="SSF55604">
    <property type="entry name" value="Glucose permease domain IIB"/>
    <property type="match status" value="1"/>
</dbReference>
<feature type="transmembrane region" description="Helical" evidence="12">
    <location>
        <begin position="390"/>
        <end position="414"/>
    </location>
</feature>
<proteinExistence type="predicted"/>
<organism evidence="15 16">
    <name type="scientific">Lactobacillus kullabergensis</name>
    <dbReference type="NCBI Taxonomy" id="1218493"/>
    <lineage>
        <taxon>Bacteria</taxon>
        <taxon>Bacillati</taxon>
        <taxon>Bacillota</taxon>
        <taxon>Bacilli</taxon>
        <taxon>Lactobacillales</taxon>
        <taxon>Lactobacillaceae</taxon>
        <taxon>Lactobacillus</taxon>
    </lineage>
</organism>
<comment type="subcellular location">
    <subcellularLocation>
        <location evidence="1">Cell membrane</location>
        <topology evidence="1">Multi-pass membrane protein</topology>
    </subcellularLocation>
</comment>
<feature type="transmembrane region" description="Helical" evidence="12">
    <location>
        <begin position="108"/>
        <end position="130"/>
    </location>
</feature>
<keyword evidence="9 12" id="KW-1133">Transmembrane helix</keyword>
<evidence type="ECO:0000259" key="13">
    <source>
        <dbReference type="PROSITE" id="PS51098"/>
    </source>
</evidence>
<evidence type="ECO:0000256" key="1">
    <source>
        <dbReference type="ARBA" id="ARBA00004651"/>
    </source>
</evidence>
<keyword evidence="3" id="KW-1003">Cell membrane</keyword>
<dbReference type="InterPro" id="IPR003352">
    <property type="entry name" value="PTS_EIIC"/>
</dbReference>
<name>A0ABM6VXY4_9LACO</name>
<dbReference type="Pfam" id="PF02378">
    <property type="entry name" value="PTS_EIIC"/>
    <property type="match status" value="1"/>
</dbReference>
<gene>
    <name evidence="15" type="ORF">DKL58_00190</name>
</gene>